<dbReference type="InParanoid" id="T0PY57"/>
<dbReference type="Proteomes" id="UP000030762">
    <property type="component" value="Unassembled WGS sequence"/>
</dbReference>
<keyword evidence="1" id="KW-0732">Signal</keyword>
<name>T0PY57_SAPDV</name>
<feature type="signal peptide" evidence="1">
    <location>
        <begin position="1"/>
        <end position="23"/>
    </location>
</feature>
<dbReference type="EMBL" id="JH767175">
    <property type="protein sequence ID" value="EQC30454.1"/>
    <property type="molecule type" value="Genomic_DNA"/>
</dbReference>
<sequence length="103" mass="11270">MLVSTQFVCQLCFAFNSLLQTHCESCAEELTSAPAKRQVLLKRMAVAKKKGLGIYDGLVCICCGAQQSMEAAICSECDEALPNDQAKLCILQRRIEKTIKPTA</sequence>
<dbReference type="RefSeq" id="XP_008616047.1">
    <property type="nucleotide sequence ID" value="XM_008617825.1"/>
</dbReference>
<gene>
    <name evidence="2" type="ORF">SDRG_11774</name>
</gene>
<proteinExistence type="predicted"/>
<dbReference type="VEuPathDB" id="FungiDB:SDRG_11774"/>
<dbReference type="OrthoDB" id="10459093at2759"/>
<keyword evidence="3" id="KW-1185">Reference proteome</keyword>
<evidence type="ECO:0000313" key="2">
    <source>
        <dbReference type="EMBL" id="EQC30454.1"/>
    </source>
</evidence>
<feature type="chain" id="PRO_5004582843" evidence="1">
    <location>
        <begin position="24"/>
        <end position="103"/>
    </location>
</feature>
<accession>T0PY57</accession>
<dbReference type="GeneID" id="19952501"/>
<reference evidence="2 3" key="1">
    <citation type="submission" date="2012-04" db="EMBL/GenBank/DDBJ databases">
        <title>The Genome Sequence of Saprolegnia declina VS20.</title>
        <authorList>
            <consortium name="The Broad Institute Genome Sequencing Platform"/>
            <person name="Russ C."/>
            <person name="Nusbaum C."/>
            <person name="Tyler B."/>
            <person name="van West P."/>
            <person name="Dieguez-Uribeondo J."/>
            <person name="de Bruijn I."/>
            <person name="Tripathy S."/>
            <person name="Jiang R."/>
            <person name="Young S.K."/>
            <person name="Zeng Q."/>
            <person name="Gargeya S."/>
            <person name="Fitzgerald M."/>
            <person name="Haas B."/>
            <person name="Abouelleil A."/>
            <person name="Alvarado L."/>
            <person name="Arachchi H.M."/>
            <person name="Berlin A."/>
            <person name="Chapman S.B."/>
            <person name="Goldberg J."/>
            <person name="Griggs A."/>
            <person name="Gujja S."/>
            <person name="Hansen M."/>
            <person name="Howarth C."/>
            <person name="Imamovic A."/>
            <person name="Larimer J."/>
            <person name="McCowen C."/>
            <person name="Montmayeur A."/>
            <person name="Murphy C."/>
            <person name="Neiman D."/>
            <person name="Pearson M."/>
            <person name="Priest M."/>
            <person name="Roberts A."/>
            <person name="Saif S."/>
            <person name="Shea T."/>
            <person name="Sisk P."/>
            <person name="Sykes S."/>
            <person name="Wortman J."/>
            <person name="Nusbaum C."/>
            <person name="Birren B."/>
        </authorList>
    </citation>
    <scope>NUCLEOTIDE SEQUENCE [LARGE SCALE GENOMIC DNA]</scope>
    <source>
        <strain evidence="2 3">VS20</strain>
    </source>
</reference>
<evidence type="ECO:0000313" key="3">
    <source>
        <dbReference type="Proteomes" id="UP000030762"/>
    </source>
</evidence>
<dbReference type="AlphaFoldDB" id="T0PY57"/>
<evidence type="ECO:0000256" key="1">
    <source>
        <dbReference type="SAM" id="SignalP"/>
    </source>
</evidence>
<protein>
    <submittedName>
        <fullName evidence="2">Uncharacterized protein</fullName>
    </submittedName>
</protein>
<organism evidence="2 3">
    <name type="scientific">Saprolegnia diclina (strain VS20)</name>
    <dbReference type="NCBI Taxonomy" id="1156394"/>
    <lineage>
        <taxon>Eukaryota</taxon>
        <taxon>Sar</taxon>
        <taxon>Stramenopiles</taxon>
        <taxon>Oomycota</taxon>
        <taxon>Saprolegniomycetes</taxon>
        <taxon>Saprolegniales</taxon>
        <taxon>Saprolegniaceae</taxon>
        <taxon>Saprolegnia</taxon>
    </lineage>
</organism>